<dbReference type="Gene3D" id="3.40.50.410">
    <property type="entry name" value="von Willebrand factor, type A domain"/>
    <property type="match status" value="1"/>
</dbReference>
<reference evidence="3 4" key="1">
    <citation type="submission" date="2023-08" db="EMBL/GenBank/DDBJ databases">
        <title>Annotated Genome Sequence of Vanrija albida AlHP1.</title>
        <authorList>
            <person name="Herzog R."/>
        </authorList>
    </citation>
    <scope>NUCLEOTIDE SEQUENCE [LARGE SCALE GENOMIC DNA]</scope>
    <source>
        <strain evidence="3 4">AlHP1</strain>
    </source>
</reference>
<dbReference type="Proteomes" id="UP001565368">
    <property type="component" value="Unassembled WGS sequence"/>
</dbReference>
<sequence length="930" mass="97724">MSYPGAGYRNSTVGMMLSASDVMFALESNRARTDPSYAEAIIRSYVETKLARGKTKPDTSSKLEILERQMPRFGREFYAVRGAYGLGQSRVLRPPPPSAAAASRSATTASHQRTVSSTSQSSAAAAQRASARLQQLAAAPPRPRDPEGPTDEPPPPPYSLEDSNPEATQVLAASLSSNVQPEDLDGAATSIRRSSSTTSRNSAPPLPRRSGDDPRPPPPNGMDSANGSIDDAERQAREESELEEAMRISMRAEKERLDYEAAIQASLAQAEEDALRRSVQDNMEAGPSNAAASSSAGPSSSSSSSAAPQLAPPAQTDNLTDLFGSINFDAPTLTPSPAPARRASVETPPHGSPPPQAGAHTSPLRPQITGMQSRNPFLTVEERELLQSIEEGTPGQTPSGDEPPAARPAPSPHNGNKPLPPPPADVAEGEEYEEPDHDQHRYSQHYAGSVGQSSTHSEQVPPLPTQETQYAAPDGPPPGLSQAPGPAYASPDGPPPGWQSSPMAPSSNTNRRPLPIPSGSGNADQSHFHRQNSLASSYGIERRSVSGSYGGERHSTLPSTYEHPGASNLERHNTVASTSSQFSGSGYGYSGSVNGGTPGLDASAPVGYAPGAGYGQTSFPQVPSIPGVPAVPPIPGSYASHPPSPPPVPPHPNSLPVPVAFPVPQFGSGSSPGGSSMSSYSTPSNPGPPPPIPSRSPTVPSPALETAAPIMVGGEAALEMLRDYDTVFLVDDSTSMTGERWEQAKAAIMGVVVQAVQYDDDGLDIFFLNSKRVGKDLRTAEDVEDVFAGLRPHGATPTGVRMETVLRDYMSRLERSTTNPEEGAVKPMNLIVVTDGAPTDDPESVLVAIAKRLDRGDYPLSQVGVQLLQIGDDAEATEALQELDDGLSAAHGVRDMVDTVPYNGEEMSAKLIVKVLLGGINRRLDRKKAA</sequence>
<protein>
    <recommendedName>
        <fullName evidence="2">VWFA domain-containing protein</fullName>
    </recommendedName>
</protein>
<name>A0ABR3PVT1_9TREE</name>
<feature type="region of interest" description="Disordered" evidence="1">
    <location>
        <begin position="270"/>
        <end position="597"/>
    </location>
</feature>
<dbReference type="EMBL" id="JBBXJM010000006">
    <property type="protein sequence ID" value="KAL1406505.1"/>
    <property type="molecule type" value="Genomic_DNA"/>
</dbReference>
<feature type="compositionally biased region" description="Acidic residues" evidence="1">
    <location>
        <begin position="427"/>
        <end position="436"/>
    </location>
</feature>
<proteinExistence type="predicted"/>
<feature type="domain" description="VWFA" evidence="2">
    <location>
        <begin position="725"/>
        <end position="920"/>
    </location>
</feature>
<feature type="region of interest" description="Disordered" evidence="1">
    <location>
        <begin position="88"/>
        <end position="243"/>
    </location>
</feature>
<dbReference type="PANTHER" id="PTHR34706">
    <property type="entry name" value="SLR1338 PROTEIN"/>
    <property type="match status" value="1"/>
</dbReference>
<feature type="compositionally biased region" description="Basic and acidic residues" evidence="1">
    <location>
        <begin position="231"/>
        <end position="243"/>
    </location>
</feature>
<evidence type="ECO:0000313" key="3">
    <source>
        <dbReference type="EMBL" id="KAL1406505.1"/>
    </source>
</evidence>
<dbReference type="SMART" id="SM00327">
    <property type="entry name" value="VWA"/>
    <property type="match status" value="1"/>
</dbReference>
<comment type="caution">
    <text evidence="3">The sequence shown here is derived from an EMBL/GenBank/DDBJ whole genome shotgun (WGS) entry which is preliminary data.</text>
</comment>
<evidence type="ECO:0000259" key="2">
    <source>
        <dbReference type="PROSITE" id="PS50234"/>
    </source>
</evidence>
<dbReference type="PROSITE" id="PS50234">
    <property type="entry name" value="VWFA"/>
    <property type="match status" value="1"/>
</dbReference>
<feature type="compositionally biased region" description="Pro residues" evidence="1">
    <location>
        <begin position="685"/>
        <end position="694"/>
    </location>
</feature>
<feature type="compositionally biased region" description="Low complexity" evidence="1">
    <location>
        <begin position="285"/>
        <end position="314"/>
    </location>
</feature>
<feature type="compositionally biased region" description="Polar residues" evidence="1">
    <location>
        <begin position="519"/>
        <end position="536"/>
    </location>
</feature>
<feature type="region of interest" description="Disordered" evidence="1">
    <location>
        <begin position="659"/>
        <end position="702"/>
    </location>
</feature>
<dbReference type="InterPro" id="IPR036465">
    <property type="entry name" value="vWFA_dom_sf"/>
</dbReference>
<feature type="compositionally biased region" description="Low complexity" evidence="1">
    <location>
        <begin position="187"/>
        <end position="203"/>
    </location>
</feature>
<dbReference type="RefSeq" id="XP_069206449.1">
    <property type="nucleotide sequence ID" value="XM_069356608.1"/>
</dbReference>
<dbReference type="Pfam" id="PF00092">
    <property type="entry name" value="VWA"/>
    <property type="match status" value="1"/>
</dbReference>
<feature type="compositionally biased region" description="Gly residues" evidence="1">
    <location>
        <begin position="585"/>
        <end position="597"/>
    </location>
</feature>
<accession>A0ABR3PVT1</accession>
<feature type="compositionally biased region" description="Low complexity" evidence="1">
    <location>
        <begin position="99"/>
        <end position="139"/>
    </location>
</feature>
<keyword evidence="4" id="KW-1185">Reference proteome</keyword>
<dbReference type="PANTHER" id="PTHR34706:SF1">
    <property type="entry name" value="VWFA DOMAIN-CONTAINING PROTEIN"/>
    <property type="match status" value="1"/>
</dbReference>
<dbReference type="InterPro" id="IPR002035">
    <property type="entry name" value="VWF_A"/>
</dbReference>
<feature type="compositionally biased region" description="Low complexity" evidence="1">
    <location>
        <begin position="662"/>
        <end position="684"/>
    </location>
</feature>
<gene>
    <name evidence="3" type="ORF">Q8F55_008209</name>
</gene>
<evidence type="ECO:0000313" key="4">
    <source>
        <dbReference type="Proteomes" id="UP001565368"/>
    </source>
</evidence>
<dbReference type="SUPFAM" id="SSF53300">
    <property type="entry name" value="vWA-like"/>
    <property type="match status" value="1"/>
</dbReference>
<evidence type="ECO:0000256" key="1">
    <source>
        <dbReference type="SAM" id="MobiDB-lite"/>
    </source>
</evidence>
<organism evidence="3 4">
    <name type="scientific">Vanrija albida</name>
    <dbReference type="NCBI Taxonomy" id="181172"/>
    <lineage>
        <taxon>Eukaryota</taxon>
        <taxon>Fungi</taxon>
        <taxon>Dikarya</taxon>
        <taxon>Basidiomycota</taxon>
        <taxon>Agaricomycotina</taxon>
        <taxon>Tremellomycetes</taxon>
        <taxon>Trichosporonales</taxon>
        <taxon>Trichosporonaceae</taxon>
        <taxon>Vanrija</taxon>
    </lineage>
</organism>
<feature type="compositionally biased region" description="Polar residues" evidence="1">
    <location>
        <begin position="498"/>
        <end position="511"/>
    </location>
</feature>
<dbReference type="GeneID" id="95989252"/>